<evidence type="ECO:0000256" key="1">
    <source>
        <dbReference type="SAM" id="MobiDB-lite"/>
    </source>
</evidence>
<accession>A0A6G3X2J2</accession>
<protein>
    <submittedName>
        <fullName evidence="2">Uncharacterized protein</fullName>
    </submittedName>
</protein>
<feature type="compositionally biased region" description="Low complexity" evidence="1">
    <location>
        <begin position="21"/>
        <end position="44"/>
    </location>
</feature>
<reference evidence="2" key="1">
    <citation type="submission" date="2020-01" db="EMBL/GenBank/DDBJ databases">
        <title>Insect and environment-associated Actinomycetes.</title>
        <authorList>
            <person name="Currrie C."/>
            <person name="Chevrette M."/>
            <person name="Carlson C."/>
            <person name="Stubbendieck R."/>
            <person name="Wendt-Pienkowski E."/>
        </authorList>
    </citation>
    <scope>NUCLEOTIDE SEQUENCE</scope>
    <source>
        <strain evidence="2">SID7499</strain>
    </source>
</reference>
<feature type="region of interest" description="Disordered" evidence="1">
    <location>
        <begin position="1"/>
        <end position="59"/>
    </location>
</feature>
<sequence>MADRSVPATTPVHEDSNATVAQLQQRAAADLAATRAATKAKQQQGGTGTRQGVLPGGQR</sequence>
<dbReference type="EMBL" id="JAAGMN010003906">
    <property type="protein sequence ID" value="NEE12009.1"/>
    <property type="molecule type" value="Genomic_DNA"/>
</dbReference>
<proteinExistence type="predicted"/>
<feature type="compositionally biased region" description="Gly residues" evidence="1">
    <location>
        <begin position="45"/>
        <end position="59"/>
    </location>
</feature>
<evidence type="ECO:0000313" key="2">
    <source>
        <dbReference type="EMBL" id="NEE12009.1"/>
    </source>
</evidence>
<comment type="caution">
    <text evidence="2">The sequence shown here is derived from an EMBL/GenBank/DDBJ whole genome shotgun (WGS) entry which is preliminary data.</text>
</comment>
<gene>
    <name evidence="2" type="ORF">G3M58_36825</name>
</gene>
<organism evidence="2">
    <name type="scientific">Streptomyces sp. SID7499</name>
    <dbReference type="NCBI Taxonomy" id="2706086"/>
    <lineage>
        <taxon>Bacteria</taxon>
        <taxon>Bacillati</taxon>
        <taxon>Actinomycetota</taxon>
        <taxon>Actinomycetes</taxon>
        <taxon>Kitasatosporales</taxon>
        <taxon>Streptomycetaceae</taxon>
        <taxon>Streptomyces</taxon>
    </lineage>
</organism>
<dbReference type="AlphaFoldDB" id="A0A6G3X2J2"/>
<name>A0A6G3X2J2_9ACTN</name>